<dbReference type="Pfam" id="PF03595">
    <property type="entry name" value="SLAC1"/>
    <property type="match status" value="1"/>
</dbReference>
<feature type="transmembrane region" description="Helical" evidence="10">
    <location>
        <begin position="136"/>
        <end position="155"/>
    </location>
</feature>
<gene>
    <name evidence="11" type="ORF">V8G54_011941</name>
</gene>
<accession>A0AAQ3NR64</accession>
<feature type="transmembrane region" description="Helical" evidence="10">
    <location>
        <begin position="176"/>
        <end position="195"/>
    </location>
</feature>
<reference evidence="11 12" key="1">
    <citation type="journal article" date="2023" name="Life. Sci Alliance">
        <title>Evolutionary insights into 3D genome organization and epigenetic landscape of Vigna mungo.</title>
        <authorList>
            <person name="Junaid A."/>
            <person name="Singh B."/>
            <person name="Bhatia S."/>
        </authorList>
    </citation>
    <scope>NUCLEOTIDE SEQUENCE [LARGE SCALE GENOMIC DNA]</scope>
    <source>
        <strain evidence="11">Urdbean</strain>
    </source>
</reference>
<dbReference type="PANTHER" id="PTHR31269:SF2">
    <property type="entry name" value="S-TYPE ANION CHANNEL SLAH3"/>
    <property type="match status" value="1"/>
</dbReference>
<sequence>MPKGHVLQEAANVDKVNNHHGIKAFEDKGFDSFKTWSGTLERQLSILRGKPPRAPAQDGNNTSRNMERLLPVDQYFNALKGPELETLRDKKWSFLLRFPISCFGVCLEVSSQAILWKALAASPSTQFLHISLKVNLVLWIISIVLVTIIFTTYLLKIILYFEVVRCEYYHPIRVNFFFAPWIALLFLALGVPQSVTKNLHHALWYILMIPIFCL</sequence>
<evidence type="ECO:0000256" key="6">
    <source>
        <dbReference type="ARBA" id="ARBA00022692"/>
    </source>
</evidence>
<dbReference type="Proteomes" id="UP001374535">
    <property type="component" value="Chromosome 4"/>
</dbReference>
<feature type="transmembrane region" description="Helical" evidence="10">
    <location>
        <begin position="94"/>
        <end position="116"/>
    </location>
</feature>
<dbReference type="Gene3D" id="1.50.10.150">
    <property type="entry name" value="Voltage-dependent anion channel"/>
    <property type="match status" value="1"/>
</dbReference>
<comment type="similarity">
    <text evidence="3">Belongs to the SLAC1 S-type anion channel family.</text>
</comment>
<name>A0AAQ3NR64_VIGMU</name>
<dbReference type="GO" id="GO:0005886">
    <property type="term" value="C:plasma membrane"/>
    <property type="evidence" value="ECO:0007669"/>
    <property type="project" value="UniProtKB-SubCell"/>
</dbReference>
<dbReference type="InterPro" id="IPR004695">
    <property type="entry name" value="SLAC1/Mae1/Ssu1/TehA"/>
</dbReference>
<dbReference type="PANTHER" id="PTHR31269">
    <property type="entry name" value="S-TYPE ANION CHANNEL SLAH3"/>
    <property type="match status" value="1"/>
</dbReference>
<keyword evidence="6 10" id="KW-0812">Transmembrane</keyword>
<protein>
    <submittedName>
        <fullName evidence="11">Uncharacterized protein</fullName>
    </submittedName>
</protein>
<dbReference type="GO" id="GO:0008308">
    <property type="term" value="F:voltage-gated monoatomic anion channel activity"/>
    <property type="evidence" value="ECO:0007669"/>
    <property type="project" value="InterPro"/>
</dbReference>
<organism evidence="11 12">
    <name type="scientific">Vigna mungo</name>
    <name type="common">Black gram</name>
    <name type="synonym">Phaseolus mungo</name>
    <dbReference type="NCBI Taxonomy" id="3915"/>
    <lineage>
        <taxon>Eukaryota</taxon>
        <taxon>Viridiplantae</taxon>
        <taxon>Streptophyta</taxon>
        <taxon>Embryophyta</taxon>
        <taxon>Tracheophyta</taxon>
        <taxon>Spermatophyta</taxon>
        <taxon>Magnoliopsida</taxon>
        <taxon>eudicotyledons</taxon>
        <taxon>Gunneridae</taxon>
        <taxon>Pentapetalae</taxon>
        <taxon>rosids</taxon>
        <taxon>fabids</taxon>
        <taxon>Fabales</taxon>
        <taxon>Fabaceae</taxon>
        <taxon>Papilionoideae</taxon>
        <taxon>50 kb inversion clade</taxon>
        <taxon>NPAAA clade</taxon>
        <taxon>indigoferoid/millettioid clade</taxon>
        <taxon>Phaseoleae</taxon>
        <taxon>Vigna</taxon>
    </lineage>
</organism>
<evidence type="ECO:0000256" key="1">
    <source>
        <dbReference type="ARBA" id="ARBA00004127"/>
    </source>
</evidence>
<dbReference type="InterPro" id="IPR038665">
    <property type="entry name" value="Voltage-dep_anion_channel_sf"/>
</dbReference>
<dbReference type="AlphaFoldDB" id="A0AAQ3NR64"/>
<keyword evidence="12" id="KW-1185">Reference proteome</keyword>
<comment type="subcellular location">
    <subcellularLocation>
        <location evidence="2">Cell membrane</location>
    </subcellularLocation>
    <subcellularLocation>
        <location evidence="1">Endomembrane system</location>
        <topology evidence="1">Multi-pass membrane protein</topology>
    </subcellularLocation>
</comment>
<evidence type="ECO:0000256" key="8">
    <source>
        <dbReference type="ARBA" id="ARBA00023065"/>
    </source>
</evidence>
<dbReference type="GO" id="GO:0012505">
    <property type="term" value="C:endomembrane system"/>
    <property type="evidence" value="ECO:0007669"/>
    <property type="project" value="UniProtKB-SubCell"/>
</dbReference>
<keyword evidence="7 10" id="KW-1133">Transmembrane helix</keyword>
<evidence type="ECO:0000256" key="10">
    <source>
        <dbReference type="SAM" id="Phobius"/>
    </source>
</evidence>
<evidence type="ECO:0000256" key="7">
    <source>
        <dbReference type="ARBA" id="ARBA00022989"/>
    </source>
</evidence>
<keyword evidence="5" id="KW-1003">Cell membrane</keyword>
<evidence type="ECO:0000256" key="3">
    <source>
        <dbReference type="ARBA" id="ARBA00007808"/>
    </source>
</evidence>
<evidence type="ECO:0000313" key="11">
    <source>
        <dbReference type="EMBL" id="WVZ14375.1"/>
    </source>
</evidence>
<evidence type="ECO:0000313" key="12">
    <source>
        <dbReference type="Proteomes" id="UP001374535"/>
    </source>
</evidence>
<keyword evidence="4" id="KW-0813">Transport</keyword>
<dbReference type="InterPro" id="IPR030183">
    <property type="entry name" value="SLAC/SLAH"/>
</dbReference>
<dbReference type="GO" id="GO:0006873">
    <property type="term" value="P:intracellular monoatomic ion homeostasis"/>
    <property type="evidence" value="ECO:0007669"/>
    <property type="project" value="InterPro"/>
</dbReference>
<evidence type="ECO:0000256" key="4">
    <source>
        <dbReference type="ARBA" id="ARBA00022448"/>
    </source>
</evidence>
<dbReference type="EMBL" id="CP144697">
    <property type="protein sequence ID" value="WVZ14375.1"/>
    <property type="molecule type" value="Genomic_DNA"/>
</dbReference>
<proteinExistence type="inferred from homology"/>
<keyword evidence="9 10" id="KW-0472">Membrane</keyword>
<evidence type="ECO:0000256" key="9">
    <source>
        <dbReference type="ARBA" id="ARBA00023136"/>
    </source>
</evidence>
<evidence type="ECO:0000256" key="5">
    <source>
        <dbReference type="ARBA" id="ARBA00022475"/>
    </source>
</evidence>
<evidence type="ECO:0000256" key="2">
    <source>
        <dbReference type="ARBA" id="ARBA00004236"/>
    </source>
</evidence>
<keyword evidence="8" id="KW-0406">Ion transport</keyword>